<evidence type="ECO:0000256" key="4">
    <source>
        <dbReference type="PROSITE-ProRule" id="PRU00433"/>
    </source>
</evidence>
<organism evidence="6 7">
    <name type="scientific">Mariniflexile jejuense</name>
    <dbReference type="NCBI Taxonomy" id="1173582"/>
    <lineage>
        <taxon>Bacteria</taxon>
        <taxon>Pseudomonadati</taxon>
        <taxon>Bacteroidota</taxon>
        <taxon>Flavobacteriia</taxon>
        <taxon>Flavobacteriales</taxon>
        <taxon>Flavobacteriaceae</taxon>
        <taxon>Mariniflexile</taxon>
    </lineage>
</organism>
<dbReference type="Proteomes" id="UP001597061">
    <property type="component" value="Unassembled WGS sequence"/>
</dbReference>
<dbReference type="Gene3D" id="1.10.760.10">
    <property type="entry name" value="Cytochrome c-like domain"/>
    <property type="match status" value="1"/>
</dbReference>
<dbReference type="Pfam" id="PF13442">
    <property type="entry name" value="Cytochrome_CBB3"/>
    <property type="match status" value="1"/>
</dbReference>
<proteinExistence type="predicted"/>
<keyword evidence="1 4" id="KW-0349">Heme</keyword>
<comment type="caution">
    <text evidence="6">The sequence shown here is derived from an EMBL/GenBank/DDBJ whole genome shotgun (WGS) entry which is preliminary data.</text>
</comment>
<evidence type="ECO:0000256" key="1">
    <source>
        <dbReference type="ARBA" id="ARBA00022617"/>
    </source>
</evidence>
<evidence type="ECO:0000313" key="6">
    <source>
        <dbReference type="EMBL" id="MFD0989328.1"/>
    </source>
</evidence>
<dbReference type="PANTHER" id="PTHR40394">
    <property type="entry name" value="LIPOPROTEIN-RELATED"/>
    <property type="match status" value="1"/>
</dbReference>
<evidence type="ECO:0000256" key="2">
    <source>
        <dbReference type="ARBA" id="ARBA00022723"/>
    </source>
</evidence>
<dbReference type="PROSITE" id="PS51007">
    <property type="entry name" value="CYTC"/>
    <property type="match status" value="1"/>
</dbReference>
<evidence type="ECO:0000313" key="7">
    <source>
        <dbReference type="Proteomes" id="UP001597061"/>
    </source>
</evidence>
<keyword evidence="2 4" id="KW-0479">Metal-binding</keyword>
<dbReference type="EMBL" id="JBHTJI010000001">
    <property type="protein sequence ID" value="MFD0989328.1"/>
    <property type="molecule type" value="Genomic_DNA"/>
</dbReference>
<evidence type="ECO:0000259" key="5">
    <source>
        <dbReference type="PROSITE" id="PS51007"/>
    </source>
</evidence>
<sequence>MKSLIKIVTIAIVLVTVSCKKDTAPNYQFMPNMYESVGYETYSESSAFKNGIEAQLPAEGSVARGHMPFDIENSTEGYMLAKETLKSPLDSAQVNLEKGKVLFDIYCAICHGAKGDGQGNLVKREKILGIPSYDDAGRAINEGSIYHTIYYGKNAMGSYANQLKEEERWQVVNYVLQLKSELEGKQTVKDSI</sequence>
<evidence type="ECO:0000256" key="3">
    <source>
        <dbReference type="ARBA" id="ARBA00023004"/>
    </source>
</evidence>
<dbReference type="InterPro" id="IPR036909">
    <property type="entry name" value="Cyt_c-like_dom_sf"/>
</dbReference>
<keyword evidence="3 4" id="KW-0408">Iron</keyword>
<dbReference type="RefSeq" id="WP_379926304.1">
    <property type="nucleotide sequence ID" value="NZ_JBHTJI010000001.1"/>
</dbReference>
<dbReference type="PANTHER" id="PTHR40394:SF2">
    <property type="entry name" value="QUINOL:CYTOCHROME C OXIDOREDUCTASE MEMBRANE PROTEIN"/>
    <property type="match status" value="1"/>
</dbReference>
<keyword evidence="7" id="KW-1185">Reference proteome</keyword>
<dbReference type="PROSITE" id="PS51257">
    <property type="entry name" value="PROKAR_LIPOPROTEIN"/>
    <property type="match status" value="1"/>
</dbReference>
<accession>A0ABW3JIA8</accession>
<gene>
    <name evidence="6" type="ORF">ACFQ1R_04420</name>
</gene>
<protein>
    <submittedName>
        <fullName evidence="6">C-type cytochrome</fullName>
    </submittedName>
</protein>
<dbReference type="SUPFAM" id="SSF46626">
    <property type="entry name" value="Cytochrome c"/>
    <property type="match status" value="1"/>
</dbReference>
<dbReference type="InterPro" id="IPR009056">
    <property type="entry name" value="Cyt_c-like_dom"/>
</dbReference>
<reference evidence="7" key="1">
    <citation type="journal article" date="2019" name="Int. J. Syst. Evol. Microbiol.">
        <title>The Global Catalogue of Microorganisms (GCM) 10K type strain sequencing project: providing services to taxonomists for standard genome sequencing and annotation.</title>
        <authorList>
            <consortium name="The Broad Institute Genomics Platform"/>
            <consortium name="The Broad Institute Genome Sequencing Center for Infectious Disease"/>
            <person name="Wu L."/>
            <person name="Ma J."/>
        </authorList>
    </citation>
    <scope>NUCLEOTIDE SEQUENCE [LARGE SCALE GENOMIC DNA]</scope>
    <source>
        <strain evidence="7">CCUG 62414</strain>
    </source>
</reference>
<feature type="domain" description="Cytochrome c" evidence="5">
    <location>
        <begin position="94"/>
        <end position="179"/>
    </location>
</feature>
<name>A0ABW3JIA8_9FLAO</name>